<reference evidence="3" key="1">
    <citation type="submission" date="2023-03" db="EMBL/GenBank/DDBJ databases">
        <title>Andean soil-derived lignocellulolytic bacterial consortium as a source of novel taxa and putative plastic-active enzymes.</title>
        <authorList>
            <person name="Diaz-Garcia L."/>
            <person name="Chuvochina M."/>
            <person name="Feuerriegel G."/>
            <person name="Bunk B."/>
            <person name="Sproer C."/>
            <person name="Streit W.R."/>
            <person name="Rodriguez L.M."/>
            <person name="Overmann J."/>
            <person name="Jimenez D.J."/>
        </authorList>
    </citation>
    <scope>NUCLEOTIDE SEQUENCE</scope>
    <source>
        <strain evidence="3">MAG 4610</strain>
    </source>
</reference>
<evidence type="ECO:0000313" key="3">
    <source>
        <dbReference type="EMBL" id="WEK13542.1"/>
    </source>
</evidence>
<keyword evidence="2" id="KW-1133">Transmembrane helix</keyword>
<evidence type="ECO:0000256" key="1">
    <source>
        <dbReference type="SAM" id="MobiDB-lite"/>
    </source>
</evidence>
<dbReference type="EMBL" id="CP119321">
    <property type="protein sequence ID" value="WEK13542.1"/>
    <property type="molecule type" value="Genomic_DNA"/>
</dbReference>
<organism evidence="3 4">
    <name type="scientific">Candidatus Microbacterium phytovorans</name>
    <dbReference type="NCBI Taxonomy" id="3121374"/>
    <lineage>
        <taxon>Bacteria</taxon>
        <taxon>Bacillati</taxon>
        <taxon>Actinomycetota</taxon>
        <taxon>Actinomycetes</taxon>
        <taxon>Micrococcales</taxon>
        <taxon>Microbacteriaceae</taxon>
        <taxon>Microbacterium</taxon>
    </lineage>
</organism>
<gene>
    <name evidence="3" type="ORF">P0Y48_13955</name>
</gene>
<feature type="region of interest" description="Disordered" evidence="1">
    <location>
        <begin position="44"/>
        <end position="68"/>
    </location>
</feature>
<keyword evidence="2" id="KW-0812">Transmembrane</keyword>
<dbReference type="AlphaFoldDB" id="A0AAJ5W0K5"/>
<feature type="transmembrane region" description="Helical" evidence="2">
    <location>
        <begin position="12"/>
        <end position="31"/>
    </location>
</feature>
<evidence type="ECO:0000256" key="2">
    <source>
        <dbReference type="SAM" id="Phobius"/>
    </source>
</evidence>
<protein>
    <submittedName>
        <fullName evidence="3">Uncharacterized protein</fullName>
    </submittedName>
</protein>
<name>A0AAJ5W0K5_9MICO</name>
<accession>A0AAJ5W0K5</accession>
<evidence type="ECO:0000313" key="4">
    <source>
        <dbReference type="Proteomes" id="UP001213972"/>
    </source>
</evidence>
<proteinExistence type="predicted"/>
<dbReference type="Proteomes" id="UP001213972">
    <property type="component" value="Chromosome"/>
</dbReference>
<keyword evidence="2" id="KW-0472">Membrane</keyword>
<sequence>MARVGGRNTSLAWIVGIVCAGVIGVLAWTAAPLLPGAAQFVGDQLNPPTSDPAAGEAGEAGDGADGDPSECRDLYANALWTSLVWTPDSVLTPSTDAPASSASGLLDALSPSVRFTCDWTSADGSISTTLADVPKDAGAIATTALPSLGFTCETVDARTRCAREDDGTRETIETGGGVWLSTVQHDWHPANYAARVAERVWTD</sequence>